<dbReference type="Proteomes" id="UP001238805">
    <property type="component" value="Chromosome"/>
</dbReference>
<dbReference type="EMBL" id="CP126970">
    <property type="protein sequence ID" value="WIM70924.1"/>
    <property type="molecule type" value="Genomic_DNA"/>
</dbReference>
<proteinExistence type="predicted"/>
<evidence type="ECO:0000313" key="2">
    <source>
        <dbReference type="Proteomes" id="UP001238805"/>
    </source>
</evidence>
<organism evidence="1 2">
    <name type="scientific">Corynebacterium suedekumii</name>
    <dbReference type="NCBI Taxonomy" id="3049801"/>
    <lineage>
        <taxon>Bacteria</taxon>
        <taxon>Bacillati</taxon>
        <taxon>Actinomycetota</taxon>
        <taxon>Actinomycetes</taxon>
        <taxon>Mycobacteriales</taxon>
        <taxon>Corynebacteriaceae</taxon>
        <taxon>Corynebacterium</taxon>
    </lineage>
</organism>
<gene>
    <name evidence="1" type="ORF">QP029_03640</name>
</gene>
<reference evidence="1 2" key="1">
    <citation type="submission" date="2023-05" db="EMBL/GenBank/DDBJ databases">
        <title>Corynebacterium suedekumii sp. nov. and Corynebacterium breve sp. nov. isolated from raw cow's milk.</title>
        <authorList>
            <person name="Baer M.K."/>
            <person name="Mehl L."/>
            <person name="Hellmuth R."/>
            <person name="Marke G."/>
            <person name="Lipski A."/>
        </authorList>
    </citation>
    <scope>NUCLEOTIDE SEQUENCE [LARGE SCALE GENOMIC DNA]</scope>
    <source>
        <strain evidence="1 2">LM112</strain>
    </source>
</reference>
<evidence type="ECO:0000313" key="1">
    <source>
        <dbReference type="EMBL" id="WIM70924.1"/>
    </source>
</evidence>
<dbReference type="PANTHER" id="PTHR38479:SF2">
    <property type="entry name" value="WINGED HELIX DNA-BINDING DOMAIN-CONTAINING PROTEIN"/>
    <property type="match status" value="1"/>
</dbReference>
<dbReference type="Pfam" id="PF06224">
    <property type="entry name" value="AlkZ-like"/>
    <property type="match status" value="1"/>
</dbReference>
<accession>A0ABY8VRY2</accession>
<name>A0ABY8VRY2_9CORY</name>
<keyword evidence="2" id="KW-1185">Reference proteome</keyword>
<dbReference type="PANTHER" id="PTHR38479">
    <property type="entry name" value="LMO0824 PROTEIN"/>
    <property type="match status" value="1"/>
</dbReference>
<sequence length="321" mass="34909">MDPVSELRARRLIAQGLSPSAAAPTLDSPAAVTRHLLALQGQTYPAGIRAIALRCSGDDAAVLAAVDRHEVVRGWPQRGTLHFLSAEDVRWMMRLCSPRIARSAAGHWAGLGLDADLVATARRAFHDELRARDLHDPLPRPVAYEVFAAAGVDPTEGRGPHLLRLFGGEGEVVQGPKIGAKETFLHVDQLPVPQLKITGDEALAELATRYIRSHGPVSMKDLVWWSALTVAQAKKAFGLAQGVIGFGDEHLMADWQADVTPAELRAALDRDYELPAFDEILLGYGDKSLILPDEHRPRVLTKNGLSWPFRMSGGMVVGRVE</sequence>
<protein>
    <submittedName>
        <fullName evidence="1">Winged helix DNA-binding domain-containing protein</fullName>
    </submittedName>
</protein>
<dbReference type="InterPro" id="IPR009351">
    <property type="entry name" value="AlkZ-like"/>
</dbReference>
<dbReference type="GO" id="GO:0003677">
    <property type="term" value="F:DNA binding"/>
    <property type="evidence" value="ECO:0007669"/>
    <property type="project" value="UniProtKB-KW"/>
</dbReference>
<keyword evidence="1" id="KW-0238">DNA-binding</keyword>
<dbReference type="RefSeq" id="WP_284875504.1">
    <property type="nucleotide sequence ID" value="NZ_CP126970.1"/>
</dbReference>